<gene>
    <name evidence="6" type="ORF">DIABBA_LOCUS5590</name>
</gene>
<keyword evidence="3" id="KW-0378">Hydrolase</keyword>
<sequence>MTDFQNFIQKYPVLFKDSVIDESWKPLLARVFTTKINQLDDIALFLLKDPHWFPQSNTLWSFTKFCRPADVKVIIVGQDPSDADATGLAFSKDIGAGIYPSTEIILKEVRNDIGENNLRRFPRNYGNLEYWAKQGVLLLNAALTNCTNKDNNHLDIGWKGIVIELMKQLQQVNKNIVFMFWGEHAKGLRGDVKVFRSGKENPMYNQNSAGHPSENNKYNSFLGCRHFTKANRWLVAHGMTPIDWCPVPPENSS</sequence>
<organism evidence="6 7">
    <name type="scientific">Diabrotica balteata</name>
    <name type="common">Banded cucumber beetle</name>
    <dbReference type="NCBI Taxonomy" id="107213"/>
    <lineage>
        <taxon>Eukaryota</taxon>
        <taxon>Metazoa</taxon>
        <taxon>Ecdysozoa</taxon>
        <taxon>Arthropoda</taxon>
        <taxon>Hexapoda</taxon>
        <taxon>Insecta</taxon>
        <taxon>Pterygota</taxon>
        <taxon>Neoptera</taxon>
        <taxon>Endopterygota</taxon>
        <taxon>Coleoptera</taxon>
        <taxon>Polyphaga</taxon>
        <taxon>Cucujiformia</taxon>
        <taxon>Chrysomeloidea</taxon>
        <taxon>Chrysomelidae</taxon>
        <taxon>Galerucinae</taxon>
        <taxon>Diabroticina</taxon>
        <taxon>Diabroticites</taxon>
        <taxon>Diabrotica</taxon>
    </lineage>
</organism>
<dbReference type="PANTHER" id="PTHR11264:SF0">
    <property type="entry name" value="URACIL-DNA GLYCOSYLASE"/>
    <property type="match status" value="1"/>
</dbReference>
<keyword evidence="7" id="KW-1185">Reference proteome</keyword>
<dbReference type="Gene3D" id="3.40.470.10">
    <property type="entry name" value="Uracil-DNA glycosylase-like domain"/>
    <property type="match status" value="1"/>
</dbReference>
<dbReference type="PANTHER" id="PTHR11264">
    <property type="entry name" value="URACIL-DNA GLYCOSYLASE"/>
    <property type="match status" value="1"/>
</dbReference>
<dbReference type="InterPro" id="IPR002043">
    <property type="entry name" value="UDG_fam1"/>
</dbReference>
<dbReference type="SUPFAM" id="SSF52141">
    <property type="entry name" value="Uracil-DNA glycosylase-like"/>
    <property type="match status" value="1"/>
</dbReference>
<proteinExistence type="inferred from homology"/>
<dbReference type="OrthoDB" id="10031947at2759"/>
<dbReference type="InterPro" id="IPR036895">
    <property type="entry name" value="Uracil-DNA_glycosylase-like_sf"/>
</dbReference>
<dbReference type="EMBL" id="OU898278">
    <property type="protein sequence ID" value="CAG9832054.1"/>
    <property type="molecule type" value="Genomic_DNA"/>
</dbReference>
<evidence type="ECO:0000256" key="3">
    <source>
        <dbReference type="ARBA" id="ARBA00022801"/>
    </source>
</evidence>
<dbReference type="AlphaFoldDB" id="A0A9N9SUE9"/>
<dbReference type="Proteomes" id="UP001153709">
    <property type="component" value="Chromosome 3"/>
</dbReference>
<keyword evidence="2" id="KW-0227">DNA damage</keyword>
<evidence type="ECO:0000256" key="2">
    <source>
        <dbReference type="ARBA" id="ARBA00022763"/>
    </source>
</evidence>
<dbReference type="SMART" id="SM00986">
    <property type="entry name" value="UDG"/>
    <property type="match status" value="1"/>
</dbReference>
<protein>
    <recommendedName>
        <fullName evidence="5">Uracil-DNA glycosylase-like domain-containing protein</fullName>
    </recommendedName>
</protein>
<keyword evidence="4" id="KW-0234">DNA repair</keyword>
<accession>A0A9N9SUE9</accession>
<dbReference type="GO" id="GO:0004844">
    <property type="term" value="F:uracil DNA N-glycosylase activity"/>
    <property type="evidence" value="ECO:0007669"/>
    <property type="project" value="InterPro"/>
</dbReference>
<evidence type="ECO:0000313" key="6">
    <source>
        <dbReference type="EMBL" id="CAG9832054.1"/>
    </source>
</evidence>
<dbReference type="GO" id="GO:0005634">
    <property type="term" value="C:nucleus"/>
    <property type="evidence" value="ECO:0007669"/>
    <property type="project" value="TreeGrafter"/>
</dbReference>
<reference evidence="6" key="1">
    <citation type="submission" date="2022-01" db="EMBL/GenBank/DDBJ databases">
        <authorList>
            <person name="King R."/>
        </authorList>
    </citation>
    <scope>NUCLEOTIDE SEQUENCE</scope>
</reference>
<evidence type="ECO:0000256" key="1">
    <source>
        <dbReference type="ARBA" id="ARBA00008184"/>
    </source>
</evidence>
<comment type="similarity">
    <text evidence="1">Belongs to the uracil-DNA glycosylase (UDG) superfamily. UNG family.</text>
</comment>
<dbReference type="Pfam" id="PF03167">
    <property type="entry name" value="UDG"/>
    <property type="match status" value="1"/>
</dbReference>
<evidence type="ECO:0000259" key="5">
    <source>
        <dbReference type="SMART" id="SM00986"/>
    </source>
</evidence>
<dbReference type="GO" id="GO:0097510">
    <property type="term" value="P:base-excision repair, AP site formation via deaminated base removal"/>
    <property type="evidence" value="ECO:0007669"/>
    <property type="project" value="TreeGrafter"/>
</dbReference>
<name>A0A9N9SUE9_DIABA</name>
<dbReference type="SMART" id="SM00987">
    <property type="entry name" value="UreE_C"/>
    <property type="match status" value="1"/>
</dbReference>
<evidence type="ECO:0000313" key="7">
    <source>
        <dbReference type="Proteomes" id="UP001153709"/>
    </source>
</evidence>
<dbReference type="GO" id="GO:0005739">
    <property type="term" value="C:mitochondrion"/>
    <property type="evidence" value="ECO:0007669"/>
    <property type="project" value="TreeGrafter"/>
</dbReference>
<feature type="domain" description="Uracil-DNA glycosylase-like" evidence="5">
    <location>
        <begin position="64"/>
        <end position="234"/>
    </location>
</feature>
<evidence type="ECO:0000256" key="4">
    <source>
        <dbReference type="ARBA" id="ARBA00023204"/>
    </source>
</evidence>
<dbReference type="CDD" id="cd10027">
    <property type="entry name" value="UDG-F1-like"/>
    <property type="match status" value="1"/>
</dbReference>
<dbReference type="InterPro" id="IPR005122">
    <property type="entry name" value="Uracil-DNA_glycosylase-like"/>
</dbReference>